<organism evidence="3 4">
    <name type="scientific">Chrysophaeum taylorii</name>
    <dbReference type="NCBI Taxonomy" id="2483200"/>
    <lineage>
        <taxon>Eukaryota</taxon>
        <taxon>Sar</taxon>
        <taxon>Stramenopiles</taxon>
        <taxon>Ochrophyta</taxon>
        <taxon>Pelagophyceae</taxon>
        <taxon>Pelagomonadales</taxon>
        <taxon>Pelagomonadaceae</taxon>
        <taxon>Chrysophaeum</taxon>
    </lineage>
</organism>
<sequence>MASRPASIDEFTEKAKELFESDPAKVRFVLKYKHGEGTMTLRTTNDEFWLIYRTDQAAELRRLEALQLWLMAAMCAVSPESLDAPEEEDKDHPRRRRGKKSKK</sequence>
<protein>
    <recommendedName>
        <fullName evidence="2">SRP9 domain-containing protein</fullName>
    </recommendedName>
</protein>
<dbReference type="GO" id="GO:0006614">
    <property type="term" value="P:SRP-dependent cotranslational protein targeting to membrane"/>
    <property type="evidence" value="ECO:0007669"/>
    <property type="project" value="InterPro"/>
</dbReference>
<proteinExistence type="predicted"/>
<dbReference type="InterPro" id="IPR009018">
    <property type="entry name" value="Signal_recog_particle_SRP9/14"/>
</dbReference>
<dbReference type="GO" id="GO:0008312">
    <property type="term" value="F:7S RNA binding"/>
    <property type="evidence" value="ECO:0007669"/>
    <property type="project" value="InterPro"/>
</dbReference>
<evidence type="ECO:0000259" key="2">
    <source>
        <dbReference type="Pfam" id="PF05486"/>
    </source>
</evidence>
<dbReference type="InterPro" id="IPR039432">
    <property type="entry name" value="SRP9_dom"/>
</dbReference>
<dbReference type="Pfam" id="PF05486">
    <property type="entry name" value="SRP9-21"/>
    <property type="match status" value="1"/>
</dbReference>
<dbReference type="AlphaFoldDB" id="A0AAD7UCV9"/>
<feature type="compositionally biased region" description="Basic residues" evidence="1">
    <location>
        <begin position="93"/>
        <end position="103"/>
    </location>
</feature>
<comment type="caution">
    <text evidence="3">The sequence shown here is derived from an EMBL/GenBank/DDBJ whole genome shotgun (WGS) entry which is preliminary data.</text>
</comment>
<evidence type="ECO:0000313" key="4">
    <source>
        <dbReference type="Proteomes" id="UP001230188"/>
    </source>
</evidence>
<evidence type="ECO:0000313" key="3">
    <source>
        <dbReference type="EMBL" id="KAJ8602687.1"/>
    </source>
</evidence>
<evidence type="ECO:0000256" key="1">
    <source>
        <dbReference type="SAM" id="MobiDB-lite"/>
    </source>
</evidence>
<accession>A0AAD7UCV9</accession>
<reference evidence="3" key="1">
    <citation type="submission" date="2023-01" db="EMBL/GenBank/DDBJ databases">
        <title>Metagenome sequencing of chrysophaentin producing Chrysophaeum taylorii.</title>
        <authorList>
            <person name="Davison J."/>
            <person name="Bewley C."/>
        </authorList>
    </citation>
    <scope>NUCLEOTIDE SEQUENCE</scope>
    <source>
        <strain evidence="3">NIES-1699</strain>
    </source>
</reference>
<feature type="region of interest" description="Disordered" evidence="1">
    <location>
        <begin position="80"/>
        <end position="103"/>
    </location>
</feature>
<feature type="domain" description="SRP9" evidence="2">
    <location>
        <begin position="7"/>
        <end position="73"/>
    </location>
</feature>
<gene>
    <name evidence="3" type="ORF">CTAYLR_003766</name>
</gene>
<dbReference type="EMBL" id="JAQMWT010000370">
    <property type="protein sequence ID" value="KAJ8602687.1"/>
    <property type="molecule type" value="Genomic_DNA"/>
</dbReference>
<dbReference type="PANTHER" id="PTHR12834">
    <property type="entry name" value="SIGNAL RECOGNITION PARTICLE 9 KDA PROTEIN"/>
    <property type="match status" value="1"/>
</dbReference>
<dbReference type="Gene3D" id="3.30.720.10">
    <property type="entry name" value="Signal recognition particle alu RNA binding heterodimer, srp9/1"/>
    <property type="match status" value="1"/>
</dbReference>
<dbReference type="Proteomes" id="UP001230188">
    <property type="component" value="Unassembled WGS sequence"/>
</dbReference>
<dbReference type="GO" id="GO:0005786">
    <property type="term" value="C:signal recognition particle, endoplasmic reticulum targeting"/>
    <property type="evidence" value="ECO:0007669"/>
    <property type="project" value="TreeGrafter"/>
</dbReference>
<name>A0AAD7UCV9_9STRA</name>
<keyword evidence="4" id="KW-1185">Reference proteome</keyword>
<dbReference type="PANTHER" id="PTHR12834:SF12">
    <property type="entry name" value="SIGNAL RECOGNITION PARTICLE 9 KDA PROTEIN"/>
    <property type="match status" value="1"/>
</dbReference>
<dbReference type="InterPro" id="IPR039914">
    <property type="entry name" value="SRP9-like"/>
</dbReference>
<dbReference type="SUPFAM" id="SSF54762">
    <property type="entry name" value="Signal recognition particle alu RNA binding heterodimer, SRP9/14"/>
    <property type="match status" value="1"/>
</dbReference>